<keyword evidence="3 8" id="KW-0690">Ribosome biogenesis</keyword>
<dbReference type="CDD" id="cd01895">
    <property type="entry name" value="EngA2"/>
    <property type="match status" value="1"/>
</dbReference>
<dbReference type="InterPro" id="IPR031166">
    <property type="entry name" value="G_ENGA"/>
</dbReference>
<evidence type="ECO:0000313" key="14">
    <source>
        <dbReference type="Proteomes" id="UP000199400"/>
    </source>
</evidence>
<evidence type="ECO:0000256" key="8">
    <source>
        <dbReference type="HAMAP-Rule" id="MF_00195"/>
    </source>
</evidence>
<evidence type="ECO:0000259" key="12">
    <source>
        <dbReference type="PROSITE" id="PS51712"/>
    </source>
</evidence>
<keyword evidence="6 8" id="KW-0342">GTP-binding</keyword>
<accession>A0A1I1SW14</accession>
<keyword evidence="5 8" id="KW-0547">Nucleotide-binding</keyword>
<dbReference type="STRING" id="54.SAMN02745121_00313"/>
<dbReference type="NCBIfam" id="TIGR03594">
    <property type="entry name" value="GTPase_EngA"/>
    <property type="match status" value="1"/>
</dbReference>
<comment type="function">
    <text evidence="8 10">GTPase that plays an essential role in the late steps of ribosome biogenesis.</text>
</comment>
<dbReference type="InterPro" id="IPR027417">
    <property type="entry name" value="P-loop_NTPase"/>
</dbReference>
<dbReference type="SMART" id="SM00382">
    <property type="entry name" value="AAA"/>
    <property type="match status" value="2"/>
</dbReference>
<dbReference type="InterPro" id="IPR015946">
    <property type="entry name" value="KH_dom-like_a/b"/>
</dbReference>
<feature type="binding site" evidence="8">
    <location>
        <begin position="324"/>
        <end position="327"/>
    </location>
    <ligand>
        <name>GTP</name>
        <dbReference type="ChEBI" id="CHEBI:37565"/>
        <label>2</label>
    </ligand>
</feature>
<evidence type="ECO:0000256" key="11">
    <source>
        <dbReference type="SAM" id="MobiDB-lite"/>
    </source>
</evidence>
<evidence type="ECO:0000256" key="5">
    <source>
        <dbReference type="ARBA" id="ARBA00022741"/>
    </source>
</evidence>
<comment type="similarity">
    <text evidence="1 8 9 10">Belongs to the TRAFAC class TrmE-Era-EngA-EngB-Septin-like GTPase superfamily. EngA (Der) GTPase family.</text>
</comment>
<dbReference type="Pfam" id="PF14714">
    <property type="entry name" value="KH_dom-like"/>
    <property type="match status" value="1"/>
</dbReference>
<dbReference type="CDD" id="cd01894">
    <property type="entry name" value="EngA1"/>
    <property type="match status" value="1"/>
</dbReference>
<dbReference type="InterPro" id="IPR005225">
    <property type="entry name" value="Small_GTP-bd"/>
</dbReference>
<evidence type="ECO:0000256" key="4">
    <source>
        <dbReference type="ARBA" id="ARBA00022737"/>
    </source>
</evidence>
<dbReference type="GO" id="GO:0043022">
    <property type="term" value="F:ribosome binding"/>
    <property type="evidence" value="ECO:0007669"/>
    <property type="project" value="TreeGrafter"/>
</dbReference>
<evidence type="ECO:0000256" key="2">
    <source>
        <dbReference type="ARBA" id="ARBA00020953"/>
    </source>
</evidence>
<feature type="domain" description="EngA-type G" evidence="12">
    <location>
        <begin position="32"/>
        <end position="194"/>
    </location>
</feature>
<dbReference type="GO" id="GO:0005525">
    <property type="term" value="F:GTP binding"/>
    <property type="evidence" value="ECO:0007669"/>
    <property type="project" value="UniProtKB-UniRule"/>
</dbReference>
<proteinExistence type="inferred from homology"/>
<organism evidence="13 14">
    <name type="scientific">Nannocystis exedens</name>
    <dbReference type="NCBI Taxonomy" id="54"/>
    <lineage>
        <taxon>Bacteria</taxon>
        <taxon>Pseudomonadati</taxon>
        <taxon>Myxococcota</taxon>
        <taxon>Polyangia</taxon>
        <taxon>Nannocystales</taxon>
        <taxon>Nannocystaceae</taxon>
        <taxon>Nannocystis</taxon>
    </lineage>
</organism>
<dbReference type="InterPro" id="IPR032859">
    <property type="entry name" value="KH_dom-like"/>
</dbReference>
<dbReference type="FunFam" id="3.40.50.300:FF:000057">
    <property type="entry name" value="GTPase Der"/>
    <property type="match status" value="1"/>
</dbReference>
<dbReference type="Gene3D" id="3.40.50.300">
    <property type="entry name" value="P-loop containing nucleotide triphosphate hydrolases"/>
    <property type="match status" value="2"/>
</dbReference>
<evidence type="ECO:0000256" key="9">
    <source>
        <dbReference type="PROSITE-ProRule" id="PRU01049"/>
    </source>
</evidence>
<dbReference type="HAMAP" id="MF_00195">
    <property type="entry name" value="GTPase_Der"/>
    <property type="match status" value="1"/>
</dbReference>
<evidence type="ECO:0000256" key="3">
    <source>
        <dbReference type="ARBA" id="ARBA00022517"/>
    </source>
</evidence>
<protein>
    <recommendedName>
        <fullName evidence="2 8">GTPase Der</fullName>
    </recommendedName>
    <alternativeName>
        <fullName evidence="7 8">GTP-binding protein EngA</fullName>
    </alternativeName>
</protein>
<dbReference type="Gene3D" id="3.30.300.20">
    <property type="match status" value="1"/>
</dbReference>
<dbReference type="PRINTS" id="PR00326">
    <property type="entry name" value="GTP1OBG"/>
</dbReference>
<dbReference type="InterPro" id="IPR006073">
    <property type="entry name" value="GTP-bd"/>
</dbReference>
<name>A0A1I1SW14_9BACT</name>
<dbReference type="GO" id="GO:0042254">
    <property type="term" value="P:ribosome biogenesis"/>
    <property type="evidence" value="ECO:0007669"/>
    <property type="project" value="UniProtKB-KW"/>
</dbReference>
<evidence type="ECO:0000256" key="10">
    <source>
        <dbReference type="RuleBase" id="RU004481"/>
    </source>
</evidence>
<sequence length="490" mass="53268">MSEHDDELVEGPGEEFTGDEPAPSADAGRRTSVVAIVGRPNVGKSTLFNRLVGARKAIVEDRPGVTRDRLYGVVNHDGKSYIIVDTGGLDFDDESLGSQIRVQAEIAIEESDLILFVVDAFDGIVADDREIADILRRSGRPVLVVVNKCDNPEREIAAQAAHELGFPILAVSAAHGRNAAELHDAVLARVQQPAPEGTIASALVGTRVAFMGRPNAGKSSLINALLREPRVIVNAEAGTTRDPIDLPFEFNKQPIVLIDTAGLRRRKQIERAMEKLAAIKAIRTMERTQVVALIIDASIGVTDQDQRLARMAHERGKGVVVCLNKWDLVARDKKAAHAVQVQAEEELQFLERPYIVKTSITGAGRDAGQGHARGLGELMEACLHTARALGKHIPTADLNAELAAAVAEHSPPMFGPKPVKLLFATQAESDPPLIVISANHGRCLPASYERYLLRRFRTRWNLRGIPVRLVVRARGRTNSERGRGANKTAE</sequence>
<gene>
    <name evidence="8" type="primary">der</name>
    <name evidence="13" type="ORF">SAMN02745121_00313</name>
</gene>
<dbReference type="Proteomes" id="UP000199400">
    <property type="component" value="Unassembled WGS sequence"/>
</dbReference>
<feature type="binding site" evidence="8">
    <location>
        <begin position="259"/>
        <end position="263"/>
    </location>
    <ligand>
        <name>GTP</name>
        <dbReference type="ChEBI" id="CHEBI:37565"/>
        <label>2</label>
    </ligand>
</feature>
<dbReference type="PIRSF" id="PIRSF006485">
    <property type="entry name" value="GTP-binding_EngA"/>
    <property type="match status" value="1"/>
</dbReference>
<keyword evidence="4 10" id="KW-0677">Repeat</keyword>
<reference evidence="14" key="1">
    <citation type="submission" date="2016-10" db="EMBL/GenBank/DDBJ databases">
        <authorList>
            <person name="Varghese N."/>
            <person name="Submissions S."/>
        </authorList>
    </citation>
    <scope>NUCLEOTIDE SEQUENCE [LARGE SCALE GENOMIC DNA]</scope>
    <source>
        <strain evidence="14">ATCC 25963</strain>
    </source>
</reference>
<keyword evidence="14" id="KW-1185">Reference proteome</keyword>
<dbReference type="Pfam" id="PF01926">
    <property type="entry name" value="MMR_HSR1"/>
    <property type="match status" value="2"/>
</dbReference>
<dbReference type="OrthoDB" id="9805918at2"/>
<feature type="binding site" evidence="8">
    <location>
        <begin position="38"/>
        <end position="45"/>
    </location>
    <ligand>
        <name>GTP</name>
        <dbReference type="ChEBI" id="CHEBI:37565"/>
        <label>1</label>
    </ligand>
</feature>
<evidence type="ECO:0000313" key="13">
    <source>
        <dbReference type="EMBL" id="SFD50552.1"/>
    </source>
</evidence>
<comment type="subunit">
    <text evidence="8">Associates with the 50S ribosomal subunit.</text>
</comment>
<evidence type="ECO:0000256" key="6">
    <source>
        <dbReference type="ARBA" id="ARBA00023134"/>
    </source>
</evidence>
<feature type="binding site" evidence="8">
    <location>
        <begin position="147"/>
        <end position="150"/>
    </location>
    <ligand>
        <name>GTP</name>
        <dbReference type="ChEBI" id="CHEBI:37565"/>
        <label>1</label>
    </ligand>
</feature>
<dbReference type="PROSITE" id="PS51712">
    <property type="entry name" value="G_ENGA"/>
    <property type="match status" value="1"/>
</dbReference>
<dbReference type="PANTHER" id="PTHR43834">
    <property type="entry name" value="GTPASE DER"/>
    <property type="match status" value="1"/>
</dbReference>
<dbReference type="PANTHER" id="PTHR43834:SF6">
    <property type="entry name" value="GTPASE DER"/>
    <property type="match status" value="1"/>
</dbReference>
<evidence type="ECO:0000256" key="7">
    <source>
        <dbReference type="ARBA" id="ARBA00032345"/>
    </source>
</evidence>
<dbReference type="EMBL" id="FOMX01000002">
    <property type="protein sequence ID" value="SFD50552.1"/>
    <property type="molecule type" value="Genomic_DNA"/>
</dbReference>
<dbReference type="AlphaFoldDB" id="A0A1I1SW14"/>
<dbReference type="InterPro" id="IPR016484">
    <property type="entry name" value="GTPase_Der"/>
</dbReference>
<feature type="binding site" evidence="8">
    <location>
        <begin position="85"/>
        <end position="89"/>
    </location>
    <ligand>
        <name>GTP</name>
        <dbReference type="ChEBI" id="CHEBI:37565"/>
        <label>1</label>
    </ligand>
</feature>
<feature type="region of interest" description="Disordered" evidence="11">
    <location>
        <begin position="1"/>
        <end position="29"/>
    </location>
</feature>
<dbReference type="RefSeq" id="WP_096334429.1">
    <property type="nucleotide sequence ID" value="NZ_FOMX01000002.1"/>
</dbReference>
<evidence type="ECO:0000256" key="1">
    <source>
        <dbReference type="ARBA" id="ARBA00008279"/>
    </source>
</evidence>
<dbReference type="SUPFAM" id="SSF52540">
    <property type="entry name" value="P-loop containing nucleoside triphosphate hydrolases"/>
    <property type="match status" value="2"/>
</dbReference>
<feature type="compositionally biased region" description="Acidic residues" evidence="11">
    <location>
        <begin position="1"/>
        <end position="18"/>
    </location>
</feature>
<dbReference type="InterPro" id="IPR003593">
    <property type="entry name" value="AAA+_ATPase"/>
</dbReference>
<feature type="binding site" evidence="8">
    <location>
        <begin position="212"/>
        <end position="219"/>
    </location>
    <ligand>
        <name>GTP</name>
        <dbReference type="ChEBI" id="CHEBI:37565"/>
        <label>2</label>
    </ligand>
</feature>
<dbReference type="NCBIfam" id="TIGR00231">
    <property type="entry name" value="small_GTP"/>
    <property type="match status" value="2"/>
</dbReference>